<dbReference type="STRING" id="1664694.A0A0N0NNU1"/>
<comment type="caution">
    <text evidence="11">The sequence shown here is derived from an EMBL/GenBank/DDBJ whole genome shotgun (WGS) entry which is preliminary data.</text>
</comment>
<keyword evidence="4" id="KW-0747">Spliceosome</keyword>
<dbReference type="SUPFAM" id="SSF89124">
    <property type="entry name" value="Nop domain"/>
    <property type="match status" value="1"/>
</dbReference>
<feature type="compositionally biased region" description="Acidic residues" evidence="9">
    <location>
        <begin position="8"/>
        <end position="21"/>
    </location>
</feature>
<dbReference type="EMBL" id="LFJN01000008">
    <property type="protein sequence ID" value="KPI41981.1"/>
    <property type="molecule type" value="Genomic_DNA"/>
</dbReference>
<feature type="compositionally biased region" description="Basic residues" evidence="9">
    <location>
        <begin position="435"/>
        <end position="445"/>
    </location>
</feature>
<protein>
    <submittedName>
        <fullName evidence="11">U4/U6 small nuclear ribonucleoprotein Prp31</fullName>
    </submittedName>
</protein>
<reference evidence="11 12" key="1">
    <citation type="submission" date="2015-06" db="EMBL/GenBank/DDBJ databases">
        <title>Draft genome of the ant-associated black yeast Phialophora attae CBS 131958.</title>
        <authorList>
            <person name="Moreno L.F."/>
            <person name="Stielow B.J."/>
            <person name="de Hoog S."/>
            <person name="Vicente V.A."/>
            <person name="Weiss V.A."/>
            <person name="de Vries M."/>
            <person name="Cruz L.M."/>
            <person name="Souza E.M."/>
        </authorList>
    </citation>
    <scope>NUCLEOTIDE SEQUENCE [LARGE SCALE GENOMIC DNA]</scope>
    <source>
        <strain evidence="11 12">CBS 131958</strain>
    </source>
</reference>
<dbReference type="FunFam" id="1.10.246.90:FF:000002">
    <property type="entry name" value="U4/U6 small nuclear ribonucleoprotein Prp31"/>
    <property type="match status" value="1"/>
</dbReference>
<evidence type="ECO:0000313" key="11">
    <source>
        <dbReference type="EMBL" id="KPI41981.1"/>
    </source>
</evidence>
<dbReference type="InterPro" id="IPR036070">
    <property type="entry name" value="Nop_dom_sf"/>
</dbReference>
<gene>
    <name evidence="11" type="ORF">AB675_5323</name>
</gene>
<sequence length="630" mass="68335">MATLADELLNDFDDSDDENEEQPGLKLDDEDGEPSNGLLKAESVEPDGTEVRLEDEDMDDAEEEEEARNGTDTLEDEDDTKAKVEKMQLGGVSDVRNVAGLMKTLQPVLEVSRFIRLGMPELFTQYVPALTLYATLQKIKHYQAVPNDQRTTGVGSIEDDPEYHLLTQSNSLATQIDSEIILVHKFIRDHYSTRFPELETLVSNPLAYAKTVAILKNGPLDNISKTFANTTNNAVGASLRSVLDGPTLMVVNVEGIQSRGQEMAEADLQATLRACDMTLQLDRAKIILTQYVQSRMDIFAPNLTNLIGSLTAAQLLNFAGGIKGLAKTPDRNIPAMGSKKQRQSGLATNVGIRQQGFLYHSEIIQELPNDLRIQGMRIVSAKLVLAARVDSTHQSNDGLMGMQLRDDCQRRLDKLQEKAPNRGPKALPAPDDKPARKRGGRKARKAKEATAMTDLRKQQNKMAFGKEEREVGFGEDTVGLGMIGQQNDGRIRGAQVDKRTMAKLSKKNPGWGGSGLQSSLNTGGANTSLRAFGTHGNATSLRAQGLRTSGVGSTAGTASSIAFTPVQGLELVDPKVQAELKRKREAENAGYFSSGTFTQVGGGSSNGFKIPGLPPSKKVNPGMAPPPRPK</sequence>
<evidence type="ECO:0000259" key="10">
    <source>
        <dbReference type="PROSITE" id="PS51358"/>
    </source>
</evidence>
<organism evidence="11 12">
    <name type="scientific">Cyphellophora attinorum</name>
    <dbReference type="NCBI Taxonomy" id="1664694"/>
    <lineage>
        <taxon>Eukaryota</taxon>
        <taxon>Fungi</taxon>
        <taxon>Dikarya</taxon>
        <taxon>Ascomycota</taxon>
        <taxon>Pezizomycotina</taxon>
        <taxon>Eurotiomycetes</taxon>
        <taxon>Chaetothyriomycetidae</taxon>
        <taxon>Chaetothyriales</taxon>
        <taxon>Cyphellophoraceae</taxon>
        <taxon>Cyphellophora</taxon>
    </lineage>
</organism>
<evidence type="ECO:0000256" key="6">
    <source>
        <dbReference type="ARBA" id="ARBA00023187"/>
    </source>
</evidence>
<dbReference type="OrthoDB" id="4771285at2759"/>
<evidence type="ECO:0000256" key="3">
    <source>
        <dbReference type="ARBA" id="ARBA00022664"/>
    </source>
</evidence>
<dbReference type="GO" id="GO:0005687">
    <property type="term" value="C:U4 snRNP"/>
    <property type="evidence" value="ECO:0007669"/>
    <property type="project" value="TreeGrafter"/>
</dbReference>
<accession>A0A0N0NNU1</accession>
<dbReference type="FunFam" id="1.10.287.4070:FF:000003">
    <property type="entry name" value="U4/U6 small nuclear ribonucleoprotein PRP31"/>
    <property type="match status" value="1"/>
</dbReference>
<evidence type="ECO:0000313" key="12">
    <source>
        <dbReference type="Proteomes" id="UP000038010"/>
    </source>
</evidence>
<dbReference type="InterPro" id="IPR012976">
    <property type="entry name" value="NOSIC"/>
</dbReference>
<keyword evidence="12" id="KW-1185">Reference proteome</keyword>
<dbReference type="InterPro" id="IPR042239">
    <property type="entry name" value="Nop_C"/>
</dbReference>
<dbReference type="PROSITE" id="PS51358">
    <property type="entry name" value="NOP"/>
    <property type="match status" value="1"/>
</dbReference>
<keyword evidence="8 11" id="KW-0687">Ribonucleoprotein</keyword>
<evidence type="ECO:0000256" key="4">
    <source>
        <dbReference type="ARBA" id="ARBA00022728"/>
    </source>
</evidence>
<feature type="compositionally biased region" description="Acidic residues" evidence="9">
    <location>
        <begin position="44"/>
        <end position="66"/>
    </location>
</feature>
<keyword evidence="3" id="KW-0507">mRNA processing</keyword>
<evidence type="ECO:0000256" key="7">
    <source>
        <dbReference type="ARBA" id="ARBA00023242"/>
    </source>
</evidence>
<name>A0A0N0NNU1_9EURO</name>
<evidence type="ECO:0000256" key="1">
    <source>
        <dbReference type="ARBA" id="ARBA00004123"/>
    </source>
</evidence>
<dbReference type="GO" id="GO:0071011">
    <property type="term" value="C:precatalytic spliceosome"/>
    <property type="evidence" value="ECO:0007669"/>
    <property type="project" value="TreeGrafter"/>
</dbReference>
<evidence type="ECO:0000256" key="2">
    <source>
        <dbReference type="ARBA" id="ARBA00005572"/>
    </source>
</evidence>
<dbReference type="RefSeq" id="XP_018001944.1">
    <property type="nucleotide sequence ID" value="XM_018145529.1"/>
</dbReference>
<dbReference type="PANTHER" id="PTHR13904:SF0">
    <property type="entry name" value="U4_U6 SMALL NUCLEAR RIBONUCLEOPROTEIN PRP31"/>
    <property type="match status" value="1"/>
</dbReference>
<dbReference type="GO" id="GO:0000244">
    <property type="term" value="P:spliceosomal tri-snRNP complex assembly"/>
    <property type="evidence" value="ECO:0007669"/>
    <property type="project" value="InterPro"/>
</dbReference>
<keyword evidence="5" id="KW-0694">RNA-binding</keyword>
<dbReference type="Gene3D" id="1.10.287.4070">
    <property type="match status" value="1"/>
</dbReference>
<dbReference type="PANTHER" id="PTHR13904">
    <property type="entry name" value="PRE-MRNA SPLICING FACTOR PRP31"/>
    <property type="match status" value="1"/>
</dbReference>
<feature type="region of interest" description="Disordered" evidence="9">
    <location>
        <begin position="416"/>
        <end position="451"/>
    </location>
</feature>
<comment type="subcellular location">
    <subcellularLocation>
        <location evidence="1">Nucleus</location>
    </subcellularLocation>
</comment>
<keyword evidence="6" id="KW-0508">mRNA splicing</keyword>
<dbReference type="InterPro" id="IPR019175">
    <property type="entry name" value="Prp31_C"/>
</dbReference>
<proteinExistence type="inferred from homology"/>
<evidence type="ECO:0000256" key="5">
    <source>
        <dbReference type="ARBA" id="ARBA00022884"/>
    </source>
</evidence>
<evidence type="ECO:0000256" key="8">
    <source>
        <dbReference type="ARBA" id="ARBA00023274"/>
    </source>
</evidence>
<dbReference type="Proteomes" id="UP000038010">
    <property type="component" value="Unassembled WGS sequence"/>
</dbReference>
<dbReference type="GO" id="GO:0003723">
    <property type="term" value="F:RNA binding"/>
    <property type="evidence" value="ECO:0007669"/>
    <property type="project" value="UniProtKB-KW"/>
</dbReference>
<keyword evidence="7" id="KW-0539">Nucleus</keyword>
<evidence type="ECO:0000256" key="9">
    <source>
        <dbReference type="SAM" id="MobiDB-lite"/>
    </source>
</evidence>
<dbReference type="Pfam" id="PF01798">
    <property type="entry name" value="Nop"/>
    <property type="match status" value="1"/>
</dbReference>
<dbReference type="InterPro" id="IPR027105">
    <property type="entry name" value="Prp31"/>
</dbReference>
<comment type="similarity">
    <text evidence="2">Belongs to the PRP31 family.</text>
</comment>
<dbReference type="GeneID" id="28737409"/>
<dbReference type="VEuPathDB" id="FungiDB:AB675_5323"/>
<dbReference type="GO" id="GO:0046540">
    <property type="term" value="C:U4/U6 x U5 tri-snRNP complex"/>
    <property type="evidence" value="ECO:0007669"/>
    <property type="project" value="InterPro"/>
</dbReference>
<dbReference type="SMART" id="SM00931">
    <property type="entry name" value="NOSIC"/>
    <property type="match status" value="1"/>
</dbReference>
<feature type="region of interest" description="Disordered" evidence="9">
    <location>
        <begin position="585"/>
        <end position="630"/>
    </location>
</feature>
<feature type="domain" description="Nop" evidence="10">
    <location>
        <begin position="299"/>
        <end position="417"/>
    </location>
</feature>
<dbReference type="Gene3D" id="1.10.246.90">
    <property type="entry name" value="Nop domain"/>
    <property type="match status" value="1"/>
</dbReference>
<feature type="region of interest" description="Disordered" evidence="9">
    <location>
        <begin position="1"/>
        <end position="79"/>
    </location>
</feature>
<dbReference type="Pfam" id="PF09785">
    <property type="entry name" value="Prp31_C"/>
    <property type="match status" value="1"/>
</dbReference>
<dbReference type="InterPro" id="IPR002687">
    <property type="entry name" value="Nop_dom"/>
</dbReference>
<dbReference type="AlphaFoldDB" id="A0A0N0NNU1"/>